<dbReference type="InterPro" id="IPR017200">
    <property type="entry name" value="PqqE-like"/>
</dbReference>
<evidence type="ECO:0000313" key="8">
    <source>
        <dbReference type="EMBL" id="RWR49072.1"/>
    </source>
</evidence>
<dbReference type="CDD" id="cd01335">
    <property type="entry name" value="Radical_SAM"/>
    <property type="match status" value="1"/>
</dbReference>
<evidence type="ECO:0000256" key="1">
    <source>
        <dbReference type="ARBA" id="ARBA00001966"/>
    </source>
</evidence>
<evidence type="ECO:0000256" key="4">
    <source>
        <dbReference type="ARBA" id="ARBA00022723"/>
    </source>
</evidence>
<dbReference type="Pfam" id="PF04055">
    <property type="entry name" value="Radical_SAM"/>
    <property type="match status" value="1"/>
</dbReference>
<evidence type="ECO:0000256" key="6">
    <source>
        <dbReference type="ARBA" id="ARBA00023014"/>
    </source>
</evidence>
<evidence type="ECO:0000256" key="5">
    <source>
        <dbReference type="ARBA" id="ARBA00023004"/>
    </source>
</evidence>
<dbReference type="InterPro" id="IPR050377">
    <property type="entry name" value="Radical_SAM_PqqE_MftC-like"/>
</dbReference>
<dbReference type="PANTHER" id="PTHR11228">
    <property type="entry name" value="RADICAL SAM DOMAIN PROTEIN"/>
    <property type="match status" value="1"/>
</dbReference>
<dbReference type="GO" id="GO:0051539">
    <property type="term" value="F:4 iron, 4 sulfur cluster binding"/>
    <property type="evidence" value="ECO:0007669"/>
    <property type="project" value="UniProtKB-KW"/>
</dbReference>
<feature type="domain" description="Radical SAM core" evidence="7">
    <location>
        <begin position="54"/>
        <end position="262"/>
    </location>
</feature>
<evidence type="ECO:0000256" key="3">
    <source>
        <dbReference type="ARBA" id="ARBA00022691"/>
    </source>
</evidence>
<evidence type="ECO:0000259" key="7">
    <source>
        <dbReference type="PROSITE" id="PS51918"/>
    </source>
</evidence>
<dbReference type="Proteomes" id="UP000285859">
    <property type="component" value="Unassembled WGS sequence"/>
</dbReference>
<reference evidence="8 9" key="1">
    <citation type="submission" date="2019-01" db="EMBL/GenBank/DDBJ databases">
        <title>Whole genome sequence of Lactococcus lactis isolated from cow milk.</title>
        <authorList>
            <person name="Sundararaman A."/>
            <person name="Tamang J.-P."/>
            <person name="Halami P."/>
        </authorList>
    </citation>
    <scope>NUCLEOTIDE SEQUENCE [LARGE SCALE GENOMIC DNA]</scope>
    <source>
        <strain evidence="8 9">C2D</strain>
    </source>
</reference>
<proteinExistence type="predicted"/>
<dbReference type="EMBL" id="SAXH01000002">
    <property type="protein sequence ID" value="RWR49072.1"/>
    <property type="molecule type" value="Genomic_DNA"/>
</dbReference>
<name>A0A443LIS2_9LACT</name>
<dbReference type="PROSITE" id="PS51918">
    <property type="entry name" value="RADICAL_SAM"/>
    <property type="match status" value="1"/>
</dbReference>
<comment type="caution">
    <text evidence="8">The sequence shown here is derived from an EMBL/GenBank/DDBJ whole genome shotgun (WGS) entry which is preliminary data.</text>
</comment>
<keyword evidence="6" id="KW-0411">Iron-sulfur</keyword>
<keyword evidence="3" id="KW-0949">S-adenosyl-L-methionine</keyword>
<gene>
    <name evidence="8" type="ORF">EO246_01965</name>
</gene>
<dbReference type="SFLD" id="SFLDG01067">
    <property type="entry name" value="SPASM/twitch_domain_containing"/>
    <property type="match status" value="1"/>
</dbReference>
<accession>A0A443LIS2</accession>
<keyword evidence="2" id="KW-0004">4Fe-4S</keyword>
<dbReference type="Gene3D" id="3.20.20.70">
    <property type="entry name" value="Aldolase class I"/>
    <property type="match status" value="1"/>
</dbReference>
<keyword evidence="4" id="KW-0479">Metal-binding</keyword>
<dbReference type="PANTHER" id="PTHR11228:SF7">
    <property type="entry name" value="PQQA PEPTIDE CYCLASE"/>
    <property type="match status" value="1"/>
</dbReference>
<dbReference type="SUPFAM" id="SSF102114">
    <property type="entry name" value="Radical SAM enzymes"/>
    <property type="match status" value="1"/>
</dbReference>
<dbReference type="SFLD" id="SFLDG01386">
    <property type="entry name" value="main_SPASM_domain-containing"/>
    <property type="match status" value="1"/>
</dbReference>
<keyword evidence="5" id="KW-0408">Iron</keyword>
<dbReference type="NCBIfam" id="TIGR04085">
    <property type="entry name" value="rSAM_more_4Fe4S"/>
    <property type="match status" value="1"/>
</dbReference>
<dbReference type="InterPro" id="IPR013785">
    <property type="entry name" value="Aldolase_TIM"/>
</dbReference>
<dbReference type="RefSeq" id="WP_128267536.1">
    <property type="nucleotide sequence ID" value="NZ_CP092748.1"/>
</dbReference>
<dbReference type="GO" id="GO:0003824">
    <property type="term" value="F:catalytic activity"/>
    <property type="evidence" value="ECO:0007669"/>
    <property type="project" value="InterPro"/>
</dbReference>
<dbReference type="InterPro" id="IPR023885">
    <property type="entry name" value="4Fe4S-binding_SPASM_dom"/>
</dbReference>
<dbReference type="GO" id="GO:0046872">
    <property type="term" value="F:metal ion binding"/>
    <property type="evidence" value="ECO:0007669"/>
    <property type="project" value="UniProtKB-KW"/>
</dbReference>
<comment type="cofactor">
    <cofactor evidence="1">
        <name>[4Fe-4S] cluster</name>
        <dbReference type="ChEBI" id="CHEBI:49883"/>
    </cofactor>
</comment>
<organism evidence="8 9">
    <name type="scientific">Lactococcus lactis</name>
    <dbReference type="NCBI Taxonomy" id="1358"/>
    <lineage>
        <taxon>Bacteria</taxon>
        <taxon>Bacillati</taxon>
        <taxon>Bacillota</taxon>
        <taxon>Bacilli</taxon>
        <taxon>Lactobacillales</taxon>
        <taxon>Streptococcaceae</taxon>
        <taxon>Lactococcus</taxon>
    </lineage>
</organism>
<protein>
    <submittedName>
        <fullName evidence="8">Radical SAM protein</fullName>
    </submittedName>
</protein>
<dbReference type="AlphaFoldDB" id="A0A443LIS2"/>
<dbReference type="InterPro" id="IPR007197">
    <property type="entry name" value="rSAM"/>
</dbReference>
<evidence type="ECO:0000256" key="2">
    <source>
        <dbReference type="ARBA" id="ARBA00022485"/>
    </source>
</evidence>
<evidence type="ECO:0000313" key="9">
    <source>
        <dbReference type="Proteomes" id="UP000285859"/>
    </source>
</evidence>
<sequence length="386" mass="44391">MYRYNRKDGKIVLVDEFTRNYVSCSDVSRGEKKLDSQPRIFNNYNSYNAYINQIDTLSTVYYNVTYSCNLHCPYCYAPKNKNYISLENNRLFLNKLVKLNTQNIVLIGGEPMMHPYLDKLIDDIYKAGIHSISIITNGTILKKEVLEKIIEYKIDIQVSVDGHTEELNSPTRGKGSLKKVLSNIKILQDNSVNYAVMQVLTKETIKFSKEFSDYFSNMGIAHGFFLVKQATDKERPTLKSIVNLYDFLLKKYGEVQKVFDCAKSSDQMQFDKTGFPITHCGAGITMLSIDPLGNVYPCVKLHRSSFLITNLLKENSGDEILMNRKRVITEELVDNLDKCQSCNIKYICGGACRAEEYYQSIHSENKYSQCDLQKTNLEYFMEHTNV</sequence>
<dbReference type="SFLD" id="SFLDS00029">
    <property type="entry name" value="Radical_SAM"/>
    <property type="match status" value="1"/>
</dbReference>
<dbReference type="PIRSF" id="PIRSF037420">
    <property type="entry name" value="PQQ_syn_pqqE"/>
    <property type="match status" value="1"/>
</dbReference>
<dbReference type="InterPro" id="IPR058240">
    <property type="entry name" value="rSAM_sf"/>
</dbReference>